<evidence type="ECO:0000313" key="7">
    <source>
        <dbReference type="Proteomes" id="UP001140949"/>
    </source>
</evidence>
<name>A0AAX6EHN6_IRIPA</name>
<comment type="caution">
    <text evidence="6">The sequence shown here is derived from an EMBL/GenBank/DDBJ whole genome shotgun (WGS) entry which is preliminary data.</text>
</comment>
<comment type="subcellular location">
    <subcellularLocation>
        <location evidence="1">Nucleus</location>
    </subcellularLocation>
</comment>
<dbReference type="Gene3D" id="3.60.20.10">
    <property type="entry name" value="Glutamine Phosphoribosylpyrophosphate, subunit 1, domain 1"/>
    <property type="match status" value="1"/>
</dbReference>
<dbReference type="EMBL" id="JANAVB010036420">
    <property type="protein sequence ID" value="KAJ6803458.1"/>
    <property type="molecule type" value="Genomic_DNA"/>
</dbReference>
<dbReference type="InterPro" id="IPR016050">
    <property type="entry name" value="Proteasome_bsu_CS"/>
</dbReference>
<dbReference type="AlphaFoldDB" id="A0AAX6EHN6"/>
<dbReference type="Proteomes" id="UP001140949">
    <property type="component" value="Unassembled WGS sequence"/>
</dbReference>
<evidence type="ECO:0000256" key="2">
    <source>
        <dbReference type="ARBA" id="ARBA00022490"/>
    </source>
</evidence>
<dbReference type="InterPro" id="IPR029055">
    <property type="entry name" value="Ntn_hydrolases_N"/>
</dbReference>
<keyword evidence="7" id="KW-1185">Reference proteome</keyword>
<dbReference type="InterPro" id="IPR001353">
    <property type="entry name" value="Proteasome_sua/b"/>
</dbReference>
<keyword evidence="3 6" id="KW-0647">Proteasome</keyword>
<protein>
    <submittedName>
        <fullName evidence="6">Proteasome subunit beta type-4</fullName>
    </submittedName>
</protein>
<evidence type="ECO:0000256" key="3">
    <source>
        <dbReference type="ARBA" id="ARBA00022942"/>
    </source>
</evidence>
<organism evidence="6 7">
    <name type="scientific">Iris pallida</name>
    <name type="common">Sweet iris</name>
    <dbReference type="NCBI Taxonomy" id="29817"/>
    <lineage>
        <taxon>Eukaryota</taxon>
        <taxon>Viridiplantae</taxon>
        <taxon>Streptophyta</taxon>
        <taxon>Embryophyta</taxon>
        <taxon>Tracheophyta</taxon>
        <taxon>Spermatophyta</taxon>
        <taxon>Magnoliopsida</taxon>
        <taxon>Liliopsida</taxon>
        <taxon>Asparagales</taxon>
        <taxon>Iridaceae</taxon>
        <taxon>Iridoideae</taxon>
        <taxon>Irideae</taxon>
        <taxon>Iris</taxon>
    </lineage>
</organism>
<evidence type="ECO:0000256" key="4">
    <source>
        <dbReference type="ARBA" id="ARBA00026071"/>
    </source>
</evidence>
<reference evidence="6" key="1">
    <citation type="journal article" date="2023" name="GigaByte">
        <title>Genome assembly of the bearded iris, Iris pallida Lam.</title>
        <authorList>
            <person name="Bruccoleri R.E."/>
            <person name="Oakeley E.J."/>
            <person name="Faust A.M.E."/>
            <person name="Altorfer M."/>
            <person name="Dessus-Babus S."/>
            <person name="Burckhardt D."/>
            <person name="Oertli M."/>
            <person name="Naumann U."/>
            <person name="Petersen F."/>
            <person name="Wong J."/>
        </authorList>
    </citation>
    <scope>NUCLEOTIDE SEQUENCE</scope>
    <source>
        <strain evidence="6">GSM-AAB239-AS_SAM_17_03QT</strain>
    </source>
</reference>
<sequence>MDLYRNPSKVVPSNGVQAPEGSERTLYPYVTGTSVIGMKYNDGVIMAADTGGSYGSTIQYKGVERIKTIGKHSLLRASGQISDF</sequence>
<gene>
    <name evidence="6" type="ORF">M6B38_188220</name>
</gene>
<dbReference type="Pfam" id="PF00227">
    <property type="entry name" value="Proteasome"/>
    <property type="match status" value="1"/>
</dbReference>
<accession>A0AAX6EHN6</accession>
<evidence type="ECO:0000256" key="1">
    <source>
        <dbReference type="ARBA" id="ARBA00004123"/>
    </source>
</evidence>
<dbReference type="GO" id="GO:0005839">
    <property type="term" value="C:proteasome core complex"/>
    <property type="evidence" value="ECO:0007669"/>
    <property type="project" value="InterPro"/>
</dbReference>
<keyword evidence="2" id="KW-0963">Cytoplasm</keyword>
<feature type="region of interest" description="Disordered" evidence="5">
    <location>
        <begin position="1"/>
        <end position="21"/>
    </location>
</feature>
<comment type="subunit">
    <text evidence="4">The 26S proteasome consists of a 20S proteasome core and two 19S regulatory subunits. The 20S proteasome core is composed of 28 subunits that are arranged in four stacked rings, resulting in a barrel-shaped structure. The two end rings are each formed by seven alpha subunits, and the two central rings are each formed by seven beta subunits. The catalytic chamber with the active sites is on the inside of the barrel.</text>
</comment>
<proteinExistence type="predicted"/>
<dbReference type="GO" id="GO:0005634">
    <property type="term" value="C:nucleus"/>
    <property type="evidence" value="ECO:0007669"/>
    <property type="project" value="UniProtKB-SubCell"/>
</dbReference>
<dbReference type="GO" id="GO:0051603">
    <property type="term" value="P:proteolysis involved in protein catabolic process"/>
    <property type="evidence" value="ECO:0007669"/>
    <property type="project" value="InterPro"/>
</dbReference>
<evidence type="ECO:0000256" key="5">
    <source>
        <dbReference type="SAM" id="MobiDB-lite"/>
    </source>
</evidence>
<dbReference type="PROSITE" id="PS00854">
    <property type="entry name" value="PROTEASOME_BETA_1"/>
    <property type="match status" value="1"/>
</dbReference>
<dbReference type="SUPFAM" id="SSF56235">
    <property type="entry name" value="N-terminal nucleophile aminohydrolases (Ntn hydrolases)"/>
    <property type="match status" value="1"/>
</dbReference>
<evidence type="ECO:0000313" key="6">
    <source>
        <dbReference type="EMBL" id="KAJ6803458.1"/>
    </source>
</evidence>
<reference evidence="6" key="2">
    <citation type="submission" date="2023-04" db="EMBL/GenBank/DDBJ databases">
        <authorList>
            <person name="Bruccoleri R.E."/>
            <person name="Oakeley E.J."/>
            <person name="Faust A.-M."/>
            <person name="Dessus-Babus S."/>
            <person name="Altorfer M."/>
            <person name="Burckhardt D."/>
            <person name="Oertli M."/>
            <person name="Naumann U."/>
            <person name="Petersen F."/>
            <person name="Wong J."/>
        </authorList>
    </citation>
    <scope>NUCLEOTIDE SEQUENCE</scope>
    <source>
        <strain evidence="6">GSM-AAB239-AS_SAM_17_03QT</strain>
        <tissue evidence="6">Leaf</tissue>
    </source>
</reference>